<feature type="region of interest" description="Disordered" evidence="8">
    <location>
        <begin position="374"/>
        <end position="394"/>
    </location>
</feature>
<dbReference type="Proteomes" id="UP001430953">
    <property type="component" value="Unassembled WGS sequence"/>
</dbReference>
<dbReference type="InterPro" id="IPR007234">
    <property type="entry name" value="Vps53_N"/>
</dbReference>
<feature type="domain" description="Vps53 C-terminal" evidence="10">
    <location>
        <begin position="700"/>
        <end position="782"/>
    </location>
</feature>
<dbReference type="GO" id="GO:0005829">
    <property type="term" value="C:cytosol"/>
    <property type="evidence" value="ECO:0007669"/>
    <property type="project" value="GOC"/>
</dbReference>
<comment type="caution">
    <text evidence="11">The sequence shown here is derived from an EMBL/GenBank/DDBJ whole genome shotgun (WGS) entry which is preliminary data.</text>
</comment>
<evidence type="ECO:0000313" key="12">
    <source>
        <dbReference type="Proteomes" id="UP001430953"/>
    </source>
</evidence>
<dbReference type="GO" id="GO:0042147">
    <property type="term" value="P:retrograde transport, endosome to Golgi"/>
    <property type="evidence" value="ECO:0007669"/>
    <property type="project" value="InterPro"/>
</dbReference>
<organism evidence="11 12">
    <name type="scientific">Cardiocondyla obscurior</name>
    <dbReference type="NCBI Taxonomy" id="286306"/>
    <lineage>
        <taxon>Eukaryota</taxon>
        <taxon>Metazoa</taxon>
        <taxon>Ecdysozoa</taxon>
        <taxon>Arthropoda</taxon>
        <taxon>Hexapoda</taxon>
        <taxon>Insecta</taxon>
        <taxon>Pterygota</taxon>
        <taxon>Neoptera</taxon>
        <taxon>Endopterygota</taxon>
        <taxon>Hymenoptera</taxon>
        <taxon>Apocrita</taxon>
        <taxon>Aculeata</taxon>
        <taxon>Formicoidea</taxon>
        <taxon>Formicidae</taxon>
        <taxon>Myrmicinae</taxon>
        <taxon>Cardiocondyla</taxon>
    </lineage>
</organism>
<evidence type="ECO:0000256" key="4">
    <source>
        <dbReference type="ARBA" id="ARBA00014103"/>
    </source>
</evidence>
<dbReference type="Pfam" id="PF04100">
    <property type="entry name" value="Vps53_N"/>
    <property type="match status" value="1"/>
</dbReference>
<evidence type="ECO:0000256" key="8">
    <source>
        <dbReference type="SAM" id="MobiDB-lite"/>
    </source>
</evidence>
<evidence type="ECO:0000256" key="3">
    <source>
        <dbReference type="ARBA" id="ARBA00008628"/>
    </source>
</evidence>
<gene>
    <name evidence="11" type="ORF">PUN28_004647</name>
</gene>
<dbReference type="GO" id="GO:0010008">
    <property type="term" value="C:endosome membrane"/>
    <property type="evidence" value="ECO:0007669"/>
    <property type="project" value="UniProtKB-SubCell"/>
</dbReference>
<evidence type="ECO:0000256" key="2">
    <source>
        <dbReference type="ARBA" id="ARBA00004481"/>
    </source>
</evidence>
<dbReference type="InterPro" id="IPR038260">
    <property type="entry name" value="Vps53_C_sf"/>
</dbReference>
<dbReference type="GO" id="GO:0000938">
    <property type="term" value="C:GARP complex"/>
    <property type="evidence" value="ECO:0007669"/>
    <property type="project" value="InterPro"/>
</dbReference>
<evidence type="ECO:0000259" key="9">
    <source>
        <dbReference type="Pfam" id="PF04100"/>
    </source>
</evidence>
<dbReference type="PANTHER" id="PTHR12820:SF0">
    <property type="entry name" value="VACUOLAR PROTEIN SORTING-ASSOCIATED PROTEIN 53 HOMOLOG"/>
    <property type="match status" value="1"/>
</dbReference>
<keyword evidence="5" id="KW-0967">Endosome</keyword>
<reference evidence="11 12" key="1">
    <citation type="submission" date="2023-03" db="EMBL/GenBank/DDBJ databases">
        <title>High recombination rates correlate with genetic variation in Cardiocondyla obscurior ants.</title>
        <authorList>
            <person name="Errbii M."/>
        </authorList>
    </citation>
    <scope>NUCLEOTIDE SEQUENCE [LARGE SCALE GENOMIC DNA]</scope>
    <source>
        <strain evidence="11">Alpha-2009</strain>
        <tissue evidence="11">Whole body</tissue>
    </source>
</reference>
<dbReference type="EMBL" id="JADYXP020000004">
    <property type="protein sequence ID" value="KAL0125727.1"/>
    <property type="molecule type" value="Genomic_DNA"/>
</dbReference>
<comment type="similarity">
    <text evidence="3">Belongs to the VPS53 family.</text>
</comment>
<feature type="domain" description="Vps53 N-terminal" evidence="9">
    <location>
        <begin position="41"/>
        <end position="437"/>
    </location>
</feature>
<dbReference type="InterPro" id="IPR039766">
    <property type="entry name" value="Vps53"/>
</dbReference>
<protein>
    <recommendedName>
        <fullName evidence="4">Vacuolar protein sorting-associated protein 53 homolog</fullName>
    </recommendedName>
</protein>
<evidence type="ECO:0000256" key="6">
    <source>
        <dbReference type="ARBA" id="ARBA00023034"/>
    </source>
</evidence>
<keyword evidence="6" id="KW-0333">Golgi apparatus</keyword>
<proteinExistence type="inferred from homology"/>
<dbReference type="InterPro" id="IPR031745">
    <property type="entry name" value="Vps53_C"/>
</dbReference>
<name>A0AAW2GGZ8_9HYME</name>
<evidence type="ECO:0000259" key="10">
    <source>
        <dbReference type="Pfam" id="PF16854"/>
    </source>
</evidence>
<dbReference type="Pfam" id="PF16854">
    <property type="entry name" value="VPS53_C"/>
    <property type="match status" value="1"/>
</dbReference>
<comment type="subcellular location">
    <subcellularLocation>
        <location evidence="2">Endosome membrane</location>
        <topology evidence="2">Peripheral membrane protein</topology>
    </subcellularLocation>
    <subcellularLocation>
        <location evidence="1">Golgi apparatus</location>
        <location evidence="1">trans-Golgi network membrane</location>
        <topology evidence="1">Peripheral membrane protein</topology>
    </subcellularLocation>
</comment>
<sequence>MENHEEDEQEELRSTIYTFPPNVQSVIEQVLTSTDPFDQPNFNVVDYINSLFPSEQSLSNIDEVVNNIQKTIHTIDKDIRSVVRGQTNVGQDGRAALEDAHKVIRQLFVHIKDIKDKAEQSEEVVKEITRDIKQLDFAKKNLTASITTLNHLHMLVEGVDNLKILTQKKQYGEIILPLQAVMEVMQHFNSYMDIPQVKQLSDQVHQIQDELAQQITADFKQAFSGQNPKHFNQLTEGCLVLSVLHPKVKKDLLVWFVNIQLQEYAHLFDENQDFAWLDKIDRRYAWIKKHLLDFESKFGAIFPEDWEISERIAVQFCHVTREDLTKLMNKRRNEIDVKLLLYAIQRTSNFETLLTKRFIGSTLETTDAKNAAVSNDVTGKAPGNPFEEEDEKVENEKPTSSVFEKLIGRCFEPYLYIYIESLDRNLADLMDKFVSDCKTQPPGAKEFDGIEGPSSVLSSCADLFVFYKKCMLQCTQLSTGSIMLSLAETFQKYLREYAIKILQNNLPKIGGSAGIGTSMSSITRDFRDLSTSGIIQNFQSFLKDGESARFSKEEQSRICCILTTAEYCLETTQQLQEKLREKTDECYSEKINLSQEQDIFHNVISNCIQLLVQDLEAACESAWTAMTKVQWSSVEVVGDQSNYVNTIIAHLRQTIPTIRDRLSSCRKYFTQLCLKFASSFIAKLIQQLYKCKPLSAVGAEQLLLDVHMLKTALLDLPSTGYQRKAPVTYTKVVVNGMANAEMILKIVMSPIESPSDFVKQCNIRLPNLQTSEFEKILDMKGLKKTDQVLLREQFKLSENMNAANATKNREVHNSPEHEAGKIKRLEKLIKRI</sequence>
<keyword evidence="7" id="KW-0472">Membrane</keyword>
<evidence type="ECO:0000256" key="1">
    <source>
        <dbReference type="ARBA" id="ARBA00004150"/>
    </source>
</evidence>
<evidence type="ECO:0000256" key="7">
    <source>
        <dbReference type="ARBA" id="ARBA00023136"/>
    </source>
</evidence>
<dbReference type="Gene3D" id="1.10.357.110">
    <property type="entry name" value="Vacuolar protein sorting-associated protein 53, C-terminus"/>
    <property type="match status" value="1"/>
</dbReference>
<evidence type="ECO:0000313" key="11">
    <source>
        <dbReference type="EMBL" id="KAL0125727.1"/>
    </source>
</evidence>
<keyword evidence="12" id="KW-1185">Reference proteome</keyword>
<accession>A0AAW2GGZ8</accession>
<dbReference type="AlphaFoldDB" id="A0AAW2GGZ8"/>
<evidence type="ECO:0000256" key="5">
    <source>
        <dbReference type="ARBA" id="ARBA00022753"/>
    </source>
</evidence>
<dbReference type="PANTHER" id="PTHR12820">
    <property type="entry name" value="VACUOLAR SORTING PROTEIN 53"/>
    <property type="match status" value="1"/>
</dbReference>